<accession>A0A8X6RP81</accession>
<keyword evidence="3" id="KW-1185">Reference proteome</keyword>
<reference evidence="2" key="1">
    <citation type="submission" date="2020-08" db="EMBL/GenBank/DDBJ databases">
        <title>Multicomponent nature underlies the extraordinary mechanical properties of spider dragline silk.</title>
        <authorList>
            <person name="Kono N."/>
            <person name="Nakamura H."/>
            <person name="Mori M."/>
            <person name="Yoshida Y."/>
            <person name="Ohtoshi R."/>
            <person name="Malay A.D."/>
            <person name="Moran D.A.P."/>
            <person name="Tomita M."/>
            <person name="Numata K."/>
            <person name="Arakawa K."/>
        </authorList>
    </citation>
    <scope>NUCLEOTIDE SEQUENCE</scope>
</reference>
<dbReference type="Proteomes" id="UP000887159">
    <property type="component" value="Unassembled WGS sequence"/>
</dbReference>
<evidence type="ECO:0000256" key="1">
    <source>
        <dbReference type="SAM" id="MobiDB-lite"/>
    </source>
</evidence>
<feature type="compositionally biased region" description="Polar residues" evidence="1">
    <location>
        <begin position="185"/>
        <end position="197"/>
    </location>
</feature>
<evidence type="ECO:0000313" key="2">
    <source>
        <dbReference type="EMBL" id="GFX98453.1"/>
    </source>
</evidence>
<name>A0A8X6RP81_TRICX</name>
<dbReference type="EMBL" id="BMAU01021202">
    <property type="protein sequence ID" value="GFX98453.1"/>
    <property type="molecule type" value="Genomic_DNA"/>
</dbReference>
<feature type="region of interest" description="Disordered" evidence="1">
    <location>
        <begin position="27"/>
        <end position="47"/>
    </location>
</feature>
<organism evidence="2 3">
    <name type="scientific">Trichonephila clavipes</name>
    <name type="common">Golden silk orbweaver</name>
    <name type="synonym">Nephila clavipes</name>
    <dbReference type="NCBI Taxonomy" id="2585209"/>
    <lineage>
        <taxon>Eukaryota</taxon>
        <taxon>Metazoa</taxon>
        <taxon>Ecdysozoa</taxon>
        <taxon>Arthropoda</taxon>
        <taxon>Chelicerata</taxon>
        <taxon>Arachnida</taxon>
        <taxon>Araneae</taxon>
        <taxon>Araneomorphae</taxon>
        <taxon>Entelegynae</taxon>
        <taxon>Araneoidea</taxon>
        <taxon>Nephilidae</taxon>
        <taxon>Trichonephila</taxon>
    </lineage>
</organism>
<feature type="region of interest" description="Disordered" evidence="1">
    <location>
        <begin position="178"/>
        <end position="197"/>
    </location>
</feature>
<protein>
    <submittedName>
        <fullName evidence="2">Uncharacterized protein</fullName>
    </submittedName>
</protein>
<evidence type="ECO:0000313" key="3">
    <source>
        <dbReference type="Proteomes" id="UP000887159"/>
    </source>
</evidence>
<sequence length="197" mass="21462">MFTVSAIARILNRRSDRIKLATFSTFSSVEGRPGRESSSTSCRPSLKRNENLLTRKNFLSGNEQNTENTSRIGLPYFIIGRIHYSKSVPLPQPPGPGPVLGHGSNSHGSPNHQIVPDPTINFLPLVAAVKLSIVDRSSVIKKLGSTAVDADNLFTEPNKADKDVLEFIQSSKNIIDADFEDETEMNNAVPTSKSGKS</sequence>
<proteinExistence type="predicted"/>
<comment type="caution">
    <text evidence="2">The sequence shown here is derived from an EMBL/GenBank/DDBJ whole genome shotgun (WGS) entry which is preliminary data.</text>
</comment>
<gene>
    <name evidence="2" type="ORF">TNCV_4002221</name>
</gene>
<dbReference type="AlphaFoldDB" id="A0A8X6RP81"/>